<evidence type="ECO:0000313" key="3">
    <source>
        <dbReference type="Proteomes" id="UP001518925"/>
    </source>
</evidence>
<name>A0ABS2DEV2_9BACI</name>
<dbReference type="PANTHER" id="PTHR40032">
    <property type="entry name" value="EXPORTED PROTEIN-RELATED"/>
    <property type="match status" value="1"/>
</dbReference>
<dbReference type="Proteomes" id="UP001518925">
    <property type="component" value="Unassembled WGS sequence"/>
</dbReference>
<accession>A0ABS2DEV2</accession>
<sequence>MSMNIKKILEKHVSERVSAHVGQRIQKSNPILEETRKKNALNDARNAQIIKSKAITQITNIEELGEEIHVYYTVQMNDLVKHGERIYVEECEETRKATIQNAKVMSDILLSQVVDEEIPAELQLSHDETRDVRFVYDRRAAVRYAEQWWNDYNPKYKKFENDCTNFISQCLRAGGAPMTGYPNRSKGWWMQNNSWSYSWSVANSLRLYLSNSKSGLRTVEKRSASELIPGDVICYDFEGDGRYNHNTIVVAKDANGMPLVNAHTTNSRMRYWSYEDSTAYTPNIKYKFFHIVDS</sequence>
<proteinExistence type="predicted"/>
<dbReference type="EMBL" id="JAFELM010000018">
    <property type="protein sequence ID" value="MBM6616997.1"/>
    <property type="molecule type" value="Genomic_DNA"/>
</dbReference>
<protein>
    <submittedName>
        <fullName evidence="2">Amidase domain-containing protein</fullName>
    </submittedName>
</protein>
<gene>
    <name evidence="2" type="ORF">JR050_04840</name>
</gene>
<dbReference type="InterPro" id="IPR024301">
    <property type="entry name" value="Amidase_6"/>
</dbReference>
<dbReference type="Pfam" id="PF12671">
    <property type="entry name" value="Amidase_6"/>
    <property type="match status" value="1"/>
</dbReference>
<reference evidence="2 3" key="1">
    <citation type="submission" date="2021-02" db="EMBL/GenBank/DDBJ databases">
        <title>Bacillus sp. RD4P76, an endophyte from a halophyte.</title>
        <authorList>
            <person name="Sun J.-Q."/>
        </authorList>
    </citation>
    <scope>NUCLEOTIDE SEQUENCE [LARGE SCALE GENOMIC DNA]</scope>
    <source>
        <strain evidence="2 3">RD4P76</strain>
    </source>
</reference>
<evidence type="ECO:0000313" key="2">
    <source>
        <dbReference type="EMBL" id="MBM6616997.1"/>
    </source>
</evidence>
<comment type="caution">
    <text evidence="2">The sequence shown here is derived from an EMBL/GenBank/DDBJ whole genome shotgun (WGS) entry which is preliminary data.</text>
</comment>
<organism evidence="2 3">
    <name type="scientific">Bacillus suaedaesalsae</name>
    <dbReference type="NCBI Taxonomy" id="2810349"/>
    <lineage>
        <taxon>Bacteria</taxon>
        <taxon>Bacillati</taxon>
        <taxon>Bacillota</taxon>
        <taxon>Bacilli</taxon>
        <taxon>Bacillales</taxon>
        <taxon>Bacillaceae</taxon>
        <taxon>Bacillus</taxon>
    </lineage>
</organism>
<dbReference type="Gene3D" id="3.90.1720.10">
    <property type="entry name" value="endopeptidase domain like (from Nostoc punctiforme)"/>
    <property type="match status" value="1"/>
</dbReference>
<evidence type="ECO:0000259" key="1">
    <source>
        <dbReference type="Pfam" id="PF12671"/>
    </source>
</evidence>
<feature type="domain" description="Putative amidase" evidence="1">
    <location>
        <begin position="136"/>
        <end position="288"/>
    </location>
</feature>
<dbReference type="PANTHER" id="PTHR40032:SF1">
    <property type="entry name" value="EXPORTED PROTEIN"/>
    <property type="match status" value="1"/>
</dbReference>
<keyword evidence="3" id="KW-1185">Reference proteome</keyword>